<evidence type="ECO:0000259" key="3">
    <source>
        <dbReference type="Pfam" id="PF13193"/>
    </source>
</evidence>
<dbReference type="PROSITE" id="PS00455">
    <property type="entry name" value="AMP_BINDING"/>
    <property type="match status" value="1"/>
</dbReference>
<evidence type="ECO:0000256" key="1">
    <source>
        <dbReference type="SAM" id="MobiDB-lite"/>
    </source>
</evidence>
<dbReference type="CDD" id="cd05930">
    <property type="entry name" value="A_NRPS"/>
    <property type="match status" value="1"/>
</dbReference>
<reference evidence="4" key="2">
    <citation type="submission" date="2023-01" db="EMBL/GenBank/DDBJ databases">
        <authorList>
            <person name="Sun Q."/>
            <person name="Evtushenko L."/>
        </authorList>
    </citation>
    <scope>NUCLEOTIDE SEQUENCE</scope>
    <source>
        <strain evidence="4">VKM Ac-1321</strain>
    </source>
</reference>
<name>A0A9W6KND9_9ACTN</name>
<feature type="domain" description="AMP-binding enzyme C-terminal" evidence="3">
    <location>
        <begin position="475"/>
        <end position="546"/>
    </location>
</feature>
<dbReference type="SUPFAM" id="SSF56801">
    <property type="entry name" value="Acetyl-CoA synthetase-like"/>
    <property type="match status" value="1"/>
</dbReference>
<dbReference type="EMBL" id="BSFP01000037">
    <property type="protein sequence ID" value="GLL03739.1"/>
    <property type="molecule type" value="Genomic_DNA"/>
</dbReference>
<dbReference type="InterPro" id="IPR020845">
    <property type="entry name" value="AMP-binding_CS"/>
</dbReference>
<dbReference type="InterPro" id="IPR025110">
    <property type="entry name" value="AMP-bd_C"/>
</dbReference>
<dbReference type="GO" id="GO:0005829">
    <property type="term" value="C:cytosol"/>
    <property type="evidence" value="ECO:0007669"/>
    <property type="project" value="TreeGrafter"/>
</dbReference>
<dbReference type="Proteomes" id="UP001143480">
    <property type="component" value="Unassembled WGS sequence"/>
</dbReference>
<evidence type="ECO:0000259" key="2">
    <source>
        <dbReference type="Pfam" id="PF00501"/>
    </source>
</evidence>
<protein>
    <recommendedName>
        <fullName evidence="6">Amino acid adenylation domain-containing protein</fullName>
    </recommendedName>
</protein>
<evidence type="ECO:0008006" key="6">
    <source>
        <dbReference type="Google" id="ProtNLM"/>
    </source>
</evidence>
<dbReference type="RefSeq" id="WP_271189558.1">
    <property type="nucleotide sequence ID" value="NZ_BSFP01000037.1"/>
</dbReference>
<dbReference type="InterPro" id="IPR000873">
    <property type="entry name" value="AMP-dep_synth/lig_dom"/>
</dbReference>
<reference evidence="4" key="1">
    <citation type="journal article" date="2014" name="Int. J. Syst. Evol. Microbiol.">
        <title>Complete genome sequence of Corynebacterium casei LMG S-19264T (=DSM 44701T), isolated from a smear-ripened cheese.</title>
        <authorList>
            <consortium name="US DOE Joint Genome Institute (JGI-PGF)"/>
            <person name="Walter F."/>
            <person name="Albersmeier A."/>
            <person name="Kalinowski J."/>
            <person name="Ruckert C."/>
        </authorList>
    </citation>
    <scope>NUCLEOTIDE SEQUENCE</scope>
    <source>
        <strain evidence="4">VKM Ac-1321</strain>
    </source>
</reference>
<organism evidence="4 5">
    <name type="scientific">Dactylosporangium matsuzakiense</name>
    <dbReference type="NCBI Taxonomy" id="53360"/>
    <lineage>
        <taxon>Bacteria</taxon>
        <taxon>Bacillati</taxon>
        <taxon>Actinomycetota</taxon>
        <taxon>Actinomycetes</taxon>
        <taxon>Micromonosporales</taxon>
        <taxon>Micromonosporaceae</taxon>
        <taxon>Dactylosporangium</taxon>
    </lineage>
</organism>
<comment type="caution">
    <text evidence="4">The sequence shown here is derived from an EMBL/GenBank/DDBJ whole genome shotgun (WGS) entry which is preliminary data.</text>
</comment>
<sequence>MKRARPATAPPDSAAAPADTGLARLPLLPGAARQATTRALRHPVTVDTTAGVWPRVAATAATDPDRAAVVTAAGTVTYDRLAHRVRQIRTILHEHGCGTSDRVAVAGERGTDLIAAFLAIESIGAAYVPLDRAWTDGRIAVTVRRIRPSCLLLLDVPDEAAARIARAVASTATPVVRPPDHGAVPASDAAPRTIPGDEPRYILHTSGSSGTPKGTVVEHAGMMNHLWSMVDRLGLTPADRIAFTAPPSYVVSVWQMLTALLIGAAVVVFDEPDTNFGRRLVAHAEHCAVTVLELVPTVLGWVMDHVMQAAAPMPHLRVLLSTGEALGPELARRVRAGLRHVQLFNAYGCTECSDDVALHLVDETDLHQRRLPAGTPIANAVLYVLVEEGDGWRAAEPGEVGQLWVGGLPVSAGYWDDPELTGAVFFADEFDPGSPTGRLYHTGDLAVFRDGVVHCLGRVDRQVKVAGIRVELDGIEQLIAAVPGVVGCAVTAHRRDDRTEIVVRYVADTDIAAATFRRHLQDAVPPAALPRRWIRLDALPLNGNGKVDHHALARNLSDP</sequence>
<dbReference type="InterPro" id="IPR042099">
    <property type="entry name" value="ANL_N_sf"/>
</dbReference>
<dbReference type="GO" id="GO:0044550">
    <property type="term" value="P:secondary metabolite biosynthetic process"/>
    <property type="evidence" value="ECO:0007669"/>
    <property type="project" value="TreeGrafter"/>
</dbReference>
<evidence type="ECO:0000313" key="4">
    <source>
        <dbReference type="EMBL" id="GLL03739.1"/>
    </source>
</evidence>
<dbReference type="Gene3D" id="3.40.50.12780">
    <property type="entry name" value="N-terminal domain of ligase-like"/>
    <property type="match status" value="1"/>
</dbReference>
<dbReference type="GO" id="GO:0043041">
    <property type="term" value="P:amino acid activation for nonribosomal peptide biosynthetic process"/>
    <property type="evidence" value="ECO:0007669"/>
    <property type="project" value="TreeGrafter"/>
</dbReference>
<dbReference type="Pfam" id="PF13193">
    <property type="entry name" value="AMP-binding_C"/>
    <property type="match status" value="1"/>
</dbReference>
<gene>
    <name evidence="4" type="ORF">GCM10017581_054850</name>
</gene>
<proteinExistence type="predicted"/>
<evidence type="ECO:0000313" key="5">
    <source>
        <dbReference type="Proteomes" id="UP001143480"/>
    </source>
</evidence>
<dbReference type="PANTHER" id="PTHR45527">
    <property type="entry name" value="NONRIBOSOMAL PEPTIDE SYNTHETASE"/>
    <property type="match status" value="1"/>
</dbReference>
<dbReference type="Gene3D" id="3.30.300.30">
    <property type="match status" value="1"/>
</dbReference>
<accession>A0A9W6KND9</accession>
<dbReference type="Pfam" id="PF00501">
    <property type="entry name" value="AMP-binding"/>
    <property type="match status" value="1"/>
</dbReference>
<dbReference type="PANTHER" id="PTHR45527:SF1">
    <property type="entry name" value="FATTY ACID SYNTHASE"/>
    <property type="match status" value="1"/>
</dbReference>
<keyword evidence="5" id="KW-1185">Reference proteome</keyword>
<feature type="region of interest" description="Disordered" evidence="1">
    <location>
        <begin position="1"/>
        <end position="20"/>
    </location>
</feature>
<feature type="domain" description="AMP-dependent synthetase/ligase" evidence="2">
    <location>
        <begin position="58"/>
        <end position="415"/>
    </location>
</feature>
<dbReference type="AlphaFoldDB" id="A0A9W6KND9"/>
<dbReference type="GO" id="GO:0031177">
    <property type="term" value="F:phosphopantetheine binding"/>
    <property type="evidence" value="ECO:0007669"/>
    <property type="project" value="TreeGrafter"/>
</dbReference>
<dbReference type="InterPro" id="IPR045851">
    <property type="entry name" value="AMP-bd_C_sf"/>
</dbReference>